<dbReference type="InterPro" id="IPR003593">
    <property type="entry name" value="AAA+_ATPase"/>
</dbReference>
<dbReference type="GO" id="GO:0005524">
    <property type="term" value="F:ATP binding"/>
    <property type="evidence" value="ECO:0007669"/>
    <property type="project" value="UniProtKB-KW"/>
</dbReference>
<dbReference type="GO" id="GO:0042626">
    <property type="term" value="F:ATPase-coupled transmembrane transporter activity"/>
    <property type="evidence" value="ECO:0007669"/>
    <property type="project" value="TreeGrafter"/>
</dbReference>
<dbReference type="EMBL" id="JABFYL010000039">
    <property type="protein sequence ID" value="NVN51609.1"/>
    <property type="molecule type" value="Genomic_DNA"/>
</dbReference>
<dbReference type="InterPro" id="IPR015856">
    <property type="entry name" value="ABC_transpr_CbiO/EcfA_su"/>
</dbReference>
<dbReference type="SUPFAM" id="SSF52540">
    <property type="entry name" value="P-loop containing nucleoside triphosphate hydrolases"/>
    <property type="match status" value="2"/>
</dbReference>
<feature type="domain" description="ABC transporter" evidence="6">
    <location>
        <begin position="464"/>
        <end position="682"/>
    </location>
</feature>
<dbReference type="AlphaFoldDB" id="A0A850PMS3"/>
<sequence length="683" mass="70852">MTSAGPESTPRRTGPLQPVELAQAAVMAALCAATAIIAVVVPFAAGLSLLGTVPMGLLAYRYRLRVLIAATIAGGLVAFLIAGMGGFTTVLNCAYIGGLTGIVKRRGRGTPTVVVSALVAGALSGVAIVVALTVLSRLRNLIFESVTANITGLAAVLARVPGMEGIAERLKQDFATALDYWPLLFFAAGVMSITFVSLVGWWALSRVLTRLMGVPDVHKLESSNDVGPIAPVPLQLSDVRFRYPRSDRDALGPVSLSVDPGEHVAVTGANGSGKTTLMLVLSGREATAGTVERPGAVGLGKLGGTAVVMQHPESQVLGTRVADDVVWGLPPGTATDVAQLLSEVGLDGLAERDTGGLSGGELQRLAVAAALAREPSLLIADEVTSMVDQEGREGLMSMLSGLTKRHRTSLVHITHYNDEADAADRTVNLTGNGWPDGDNTDMVETAEAPTANTAVGAPRGAPVLELNGVSHEYGSGTPWAKSALSDIDFAVHAGDGVLIHGLNGSGKSTLAWIMAGLTVPTAGTCLLDGKPVSDQVGAVAISFQAARLQLMRSHVALEIASSAGFSIYDQAKVTEALHTVGLDPTMASRRVDELSGGQMRRVVLAGLLARSPRALILDEPLAGLDAASQRGLLRLLIDLRRRNGLTVVVISHDFMGLEELCPRTLHLRDGVLASAPTAAGEMS</sequence>
<evidence type="ECO:0000256" key="2">
    <source>
        <dbReference type="ARBA" id="ARBA00022448"/>
    </source>
</evidence>
<feature type="transmembrane region" description="Helical" evidence="5">
    <location>
        <begin position="180"/>
        <end position="204"/>
    </location>
</feature>
<dbReference type="SMART" id="SM00382">
    <property type="entry name" value="AAA"/>
    <property type="match status" value="2"/>
</dbReference>
<keyword evidence="5" id="KW-0472">Membrane</keyword>
<keyword evidence="8" id="KW-1185">Reference proteome</keyword>
<dbReference type="Proteomes" id="UP000570517">
    <property type="component" value="Unassembled WGS sequence"/>
</dbReference>
<dbReference type="Pfam" id="PF00005">
    <property type="entry name" value="ABC_tran"/>
    <property type="match status" value="2"/>
</dbReference>
<keyword evidence="4 7" id="KW-0067">ATP-binding</keyword>
<keyword evidence="2" id="KW-0813">Transport</keyword>
<dbReference type="InterPro" id="IPR003439">
    <property type="entry name" value="ABC_transporter-like_ATP-bd"/>
</dbReference>
<dbReference type="CDD" id="cd03225">
    <property type="entry name" value="ABC_cobalt_CbiO_domain1"/>
    <property type="match status" value="2"/>
</dbReference>
<dbReference type="PROSITE" id="PS50893">
    <property type="entry name" value="ABC_TRANSPORTER_2"/>
    <property type="match status" value="2"/>
</dbReference>
<gene>
    <name evidence="7" type="ORF">HLY00_1596</name>
</gene>
<evidence type="ECO:0000256" key="1">
    <source>
        <dbReference type="ARBA" id="ARBA00005417"/>
    </source>
</evidence>
<dbReference type="RefSeq" id="WP_178359902.1">
    <property type="nucleotide sequence ID" value="NZ_JABFYL010000039.1"/>
</dbReference>
<keyword evidence="5" id="KW-0812">Transmembrane</keyword>
<dbReference type="GO" id="GO:0016887">
    <property type="term" value="F:ATP hydrolysis activity"/>
    <property type="evidence" value="ECO:0007669"/>
    <property type="project" value="InterPro"/>
</dbReference>
<name>A0A850PMS3_9MYCO</name>
<evidence type="ECO:0000313" key="8">
    <source>
        <dbReference type="Proteomes" id="UP000570517"/>
    </source>
</evidence>
<feature type="transmembrane region" description="Helical" evidence="5">
    <location>
        <begin position="24"/>
        <end position="50"/>
    </location>
</feature>
<evidence type="ECO:0000313" key="7">
    <source>
        <dbReference type="EMBL" id="NVN51609.1"/>
    </source>
</evidence>
<feature type="domain" description="ABC transporter" evidence="6">
    <location>
        <begin position="234"/>
        <end position="455"/>
    </location>
</feature>
<comment type="caution">
    <text evidence="7">The sequence shown here is derived from an EMBL/GenBank/DDBJ whole genome shotgun (WGS) entry which is preliminary data.</text>
</comment>
<dbReference type="PANTHER" id="PTHR43553">
    <property type="entry name" value="HEAVY METAL TRANSPORTER"/>
    <property type="match status" value="1"/>
</dbReference>
<protein>
    <submittedName>
        <fullName evidence="7">ATP-binding cassette domain-containing protein</fullName>
    </submittedName>
</protein>
<reference evidence="7 8" key="1">
    <citation type="submission" date="2020-05" db="EMBL/GenBank/DDBJ databases">
        <title>Draft genome sequence of Mycobacterium hippocampi DL, isolated from European seabass, Dicentrarchus labrax, reared in fish farms.</title>
        <authorList>
            <person name="Stathopoulou P."/>
            <person name="Asimakis E."/>
            <person name="Tzokas K."/>
            <person name="Batargias C."/>
            <person name="Tsiamis G."/>
        </authorList>
    </citation>
    <scope>NUCLEOTIDE SEQUENCE [LARGE SCALE GENOMIC DNA]</scope>
    <source>
        <strain evidence="7 8">DL</strain>
    </source>
</reference>
<dbReference type="PROSITE" id="PS00211">
    <property type="entry name" value="ABC_TRANSPORTER_1"/>
    <property type="match status" value="2"/>
</dbReference>
<dbReference type="Gene3D" id="3.40.50.300">
    <property type="entry name" value="P-loop containing nucleotide triphosphate hydrolases"/>
    <property type="match status" value="2"/>
</dbReference>
<proteinExistence type="inferred from homology"/>
<comment type="similarity">
    <text evidence="1">Belongs to the ABC transporter superfamily.</text>
</comment>
<feature type="transmembrane region" description="Helical" evidence="5">
    <location>
        <begin position="113"/>
        <end position="134"/>
    </location>
</feature>
<accession>A0A850PMS3</accession>
<dbReference type="InterPro" id="IPR027417">
    <property type="entry name" value="P-loop_NTPase"/>
</dbReference>
<keyword evidence="3" id="KW-0547">Nucleotide-binding</keyword>
<dbReference type="GO" id="GO:0043190">
    <property type="term" value="C:ATP-binding cassette (ABC) transporter complex"/>
    <property type="evidence" value="ECO:0007669"/>
    <property type="project" value="TreeGrafter"/>
</dbReference>
<evidence type="ECO:0000259" key="6">
    <source>
        <dbReference type="PROSITE" id="PS50893"/>
    </source>
</evidence>
<evidence type="ECO:0000256" key="5">
    <source>
        <dbReference type="SAM" id="Phobius"/>
    </source>
</evidence>
<evidence type="ECO:0000256" key="3">
    <source>
        <dbReference type="ARBA" id="ARBA00022741"/>
    </source>
</evidence>
<organism evidence="7 8">
    <name type="scientific">Mycolicibacterium hippocampi</name>
    <dbReference type="NCBI Taxonomy" id="659824"/>
    <lineage>
        <taxon>Bacteria</taxon>
        <taxon>Bacillati</taxon>
        <taxon>Actinomycetota</taxon>
        <taxon>Actinomycetes</taxon>
        <taxon>Mycobacteriales</taxon>
        <taxon>Mycobacteriaceae</taxon>
        <taxon>Mycolicibacterium</taxon>
    </lineage>
</organism>
<dbReference type="InterPro" id="IPR017871">
    <property type="entry name" value="ABC_transporter-like_CS"/>
</dbReference>
<evidence type="ECO:0000256" key="4">
    <source>
        <dbReference type="ARBA" id="ARBA00022840"/>
    </source>
</evidence>
<keyword evidence="5" id="KW-1133">Transmembrane helix</keyword>
<dbReference type="InterPro" id="IPR050095">
    <property type="entry name" value="ECF_ABC_transporter_ATP-bd"/>
</dbReference>
<feature type="transmembrane region" description="Helical" evidence="5">
    <location>
        <begin position="62"/>
        <end position="82"/>
    </location>
</feature>